<gene>
    <name evidence="1" type="ORF">L1987_15932</name>
</gene>
<proteinExistence type="predicted"/>
<reference evidence="2" key="1">
    <citation type="journal article" date="2022" name="Mol. Ecol. Resour.">
        <title>The genomes of chicory, endive, great burdock and yacon provide insights into Asteraceae palaeo-polyploidization history and plant inulin production.</title>
        <authorList>
            <person name="Fan W."/>
            <person name="Wang S."/>
            <person name="Wang H."/>
            <person name="Wang A."/>
            <person name="Jiang F."/>
            <person name="Liu H."/>
            <person name="Zhao H."/>
            <person name="Xu D."/>
            <person name="Zhang Y."/>
        </authorList>
    </citation>
    <scope>NUCLEOTIDE SEQUENCE [LARGE SCALE GENOMIC DNA]</scope>
    <source>
        <strain evidence="2">cv. Yunnan</strain>
    </source>
</reference>
<keyword evidence="2" id="KW-1185">Reference proteome</keyword>
<dbReference type="EMBL" id="CM042022">
    <property type="protein sequence ID" value="KAI3816239.1"/>
    <property type="molecule type" value="Genomic_DNA"/>
</dbReference>
<organism evidence="1 2">
    <name type="scientific">Smallanthus sonchifolius</name>
    <dbReference type="NCBI Taxonomy" id="185202"/>
    <lineage>
        <taxon>Eukaryota</taxon>
        <taxon>Viridiplantae</taxon>
        <taxon>Streptophyta</taxon>
        <taxon>Embryophyta</taxon>
        <taxon>Tracheophyta</taxon>
        <taxon>Spermatophyta</taxon>
        <taxon>Magnoliopsida</taxon>
        <taxon>eudicotyledons</taxon>
        <taxon>Gunneridae</taxon>
        <taxon>Pentapetalae</taxon>
        <taxon>asterids</taxon>
        <taxon>campanulids</taxon>
        <taxon>Asterales</taxon>
        <taxon>Asteraceae</taxon>
        <taxon>Asteroideae</taxon>
        <taxon>Heliantheae alliance</taxon>
        <taxon>Millerieae</taxon>
        <taxon>Smallanthus</taxon>
    </lineage>
</organism>
<sequence>MPVRPELLEIILAKIGANSCLFYGLQRLYAYGYGFTTLLIWGFVPRRGFMSIRAYNDCRENRCSHSQSFDDEKPRHMHITRFISLQKVYRQGKNKSTHFP</sequence>
<comment type="caution">
    <text evidence="1">The sequence shown here is derived from an EMBL/GenBank/DDBJ whole genome shotgun (WGS) entry which is preliminary data.</text>
</comment>
<protein>
    <submittedName>
        <fullName evidence="1">Uncharacterized protein</fullName>
    </submittedName>
</protein>
<accession>A0ACB9J7F9</accession>
<dbReference type="Proteomes" id="UP001056120">
    <property type="component" value="Linkage Group LG05"/>
</dbReference>
<evidence type="ECO:0000313" key="1">
    <source>
        <dbReference type="EMBL" id="KAI3816239.1"/>
    </source>
</evidence>
<evidence type="ECO:0000313" key="2">
    <source>
        <dbReference type="Proteomes" id="UP001056120"/>
    </source>
</evidence>
<reference evidence="1 2" key="2">
    <citation type="journal article" date="2022" name="Mol. Ecol. Resour.">
        <title>The genomes of chicory, endive, great burdock and yacon provide insights into Asteraceae paleo-polyploidization history and plant inulin production.</title>
        <authorList>
            <person name="Fan W."/>
            <person name="Wang S."/>
            <person name="Wang H."/>
            <person name="Wang A."/>
            <person name="Jiang F."/>
            <person name="Liu H."/>
            <person name="Zhao H."/>
            <person name="Xu D."/>
            <person name="Zhang Y."/>
        </authorList>
    </citation>
    <scope>NUCLEOTIDE SEQUENCE [LARGE SCALE GENOMIC DNA]</scope>
    <source>
        <strain evidence="2">cv. Yunnan</strain>
        <tissue evidence="1">Leaves</tissue>
    </source>
</reference>
<name>A0ACB9J7F9_9ASTR</name>